<sequence length="115" mass="12824">MKQQTSKPTLAHHRAKIQRLGHSGGVDPMNRNTNKVMRSIRRSVNRKYTRVNNSMHLLPDRTATEPTGLPGITGCQPSLFLINSMNLFDDLKSDLGLGRLGRVVGLCVRMFLLIG</sequence>
<reference evidence="2 3" key="1">
    <citation type="submission" date="2024-02" db="EMBL/GenBank/DDBJ databases">
        <authorList>
            <person name="Vignale AGUSTIN F."/>
            <person name="Sosa J E."/>
            <person name="Modenutti C."/>
        </authorList>
    </citation>
    <scope>NUCLEOTIDE SEQUENCE [LARGE SCALE GENOMIC DNA]</scope>
</reference>
<feature type="compositionally biased region" description="Basic residues" evidence="1">
    <location>
        <begin position="10"/>
        <end position="19"/>
    </location>
</feature>
<keyword evidence="3" id="KW-1185">Reference proteome</keyword>
<gene>
    <name evidence="2" type="ORF">ILEXP_LOCUS50319</name>
</gene>
<dbReference type="EMBL" id="CAUOFW020007724">
    <property type="protein sequence ID" value="CAK9180327.1"/>
    <property type="molecule type" value="Genomic_DNA"/>
</dbReference>
<feature type="region of interest" description="Disordered" evidence="1">
    <location>
        <begin position="1"/>
        <end position="35"/>
    </location>
</feature>
<protein>
    <submittedName>
        <fullName evidence="2">Uncharacterized protein</fullName>
    </submittedName>
</protein>
<organism evidence="2 3">
    <name type="scientific">Ilex paraguariensis</name>
    <name type="common">yerba mate</name>
    <dbReference type="NCBI Taxonomy" id="185542"/>
    <lineage>
        <taxon>Eukaryota</taxon>
        <taxon>Viridiplantae</taxon>
        <taxon>Streptophyta</taxon>
        <taxon>Embryophyta</taxon>
        <taxon>Tracheophyta</taxon>
        <taxon>Spermatophyta</taxon>
        <taxon>Magnoliopsida</taxon>
        <taxon>eudicotyledons</taxon>
        <taxon>Gunneridae</taxon>
        <taxon>Pentapetalae</taxon>
        <taxon>asterids</taxon>
        <taxon>campanulids</taxon>
        <taxon>Aquifoliales</taxon>
        <taxon>Aquifoliaceae</taxon>
        <taxon>Ilex</taxon>
    </lineage>
</organism>
<dbReference type="AlphaFoldDB" id="A0ABC8UH58"/>
<evidence type="ECO:0000256" key="1">
    <source>
        <dbReference type="SAM" id="MobiDB-lite"/>
    </source>
</evidence>
<comment type="caution">
    <text evidence="2">The sequence shown here is derived from an EMBL/GenBank/DDBJ whole genome shotgun (WGS) entry which is preliminary data.</text>
</comment>
<proteinExistence type="predicted"/>
<evidence type="ECO:0000313" key="2">
    <source>
        <dbReference type="EMBL" id="CAK9180327.1"/>
    </source>
</evidence>
<evidence type="ECO:0000313" key="3">
    <source>
        <dbReference type="Proteomes" id="UP001642360"/>
    </source>
</evidence>
<name>A0ABC8UH58_9AQUA</name>
<accession>A0ABC8UH58</accession>
<dbReference type="Proteomes" id="UP001642360">
    <property type="component" value="Unassembled WGS sequence"/>
</dbReference>